<sequence length="191" mass="22128">MTKYIILAILLIPFVNLAQNNLEWEDGYQLTVDDYLAKAPNTGTMQTVSGSFYVAYEMGGINLLTNRNLNSYVSCYFQKDASYIDDGDETSTKRLLRYQQLIFNLYELQARKLRQKFFEERTRLLTKGAGSLYNEVAAEHARLVSEIEGGTNHGYSSDETTEWLEWTDQELKKLADYCKECKPQKKKRKNN</sequence>
<proteinExistence type="predicted"/>
<gene>
    <name evidence="1" type="ORF">OU798_10960</name>
</gene>
<reference evidence="1" key="1">
    <citation type="submission" date="2022-11" db="EMBL/GenBank/DDBJ databases">
        <title>Marilongibacter aestuarii gen. nov., sp. nov., isolated from tidal flat sediment.</title>
        <authorList>
            <person name="Jiayan W."/>
        </authorList>
    </citation>
    <scope>NUCLEOTIDE SEQUENCE</scope>
    <source>
        <strain evidence="1">Z1-6</strain>
    </source>
</reference>
<protein>
    <submittedName>
        <fullName evidence="1">Uncharacterized protein</fullName>
    </submittedName>
</protein>
<dbReference type="AlphaFoldDB" id="A0A9X3J6E0"/>
<name>A0A9X3J6E0_9BACT</name>
<keyword evidence="2" id="KW-1185">Reference proteome</keyword>
<dbReference type="RefSeq" id="WP_343333200.1">
    <property type="nucleotide sequence ID" value="NZ_JAPOHD010000022.1"/>
</dbReference>
<organism evidence="1 2">
    <name type="scientific">Draconibacterium aestuarii</name>
    <dbReference type="NCBI Taxonomy" id="2998507"/>
    <lineage>
        <taxon>Bacteria</taxon>
        <taxon>Pseudomonadati</taxon>
        <taxon>Bacteroidota</taxon>
        <taxon>Bacteroidia</taxon>
        <taxon>Marinilabiliales</taxon>
        <taxon>Prolixibacteraceae</taxon>
        <taxon>Draconibacterium</taxon>
    </lineage>
</organism>
<dbReference type="Proteomes" id="UP001145087">
    <property type="component" value="Unassembled WGS sequence"/>
</dbReference>
<evidence type="ECO:0000313" key="1">
    <source>
        <dbReference type="EMBL" id="MCY1720867.1"/>
    </source>
</evidence>
<accession>A0A9X3J6E0</accession>
<dbReference type="EMBL" id="JAPOHD010000022">
    <property type="protein sequence ID" value="MCY1720867.1"/>
    <property type="molecule type" value="Genomic_DNA"/>
</dbReference>
<evidence type="ECO:0000313" key="2">
    <source>
        <dbReference type="Proteomes" id="UP001145087"/>
    </source>
</evidence>
<comment type="caution">
    <text evidence="1">The sequence shown here is derived from an EMBL/GenBank/DDBJ whole genome shotgun (WGS) entry which is preliminary data.</text>
</comment>